<dbReference type="RefSeq" id="WP_173502308.1">
    <property type="nucleotide sequence ID" value="NZ_JABSOD010000021.1"/>
</dbReference>
<keyword evidence="8" id="KW-1185">Reference proteome</keyword>
<dbReference type="Pfam" id="PF02646">
    <property type="entry name" value="RmuC"/>
    <property type="match status" value="1"/>
</dbReference>
<dbReference type="EMBL" id="JABSOD010000021">
    <property type="protein sequence ID" value="NRQ44079.1"/>
    <property type="molecule type" value="Genomic_DNA"/>
</dbReference>
<keyword evidence="6" id="KW-1133">Transmembrane helix</keyword>
<keyword evidence="4" id="KW-0233">DNA recombination</keyword>
<proteinExistence type="inferred from homology"/>
<dbReference type="InterPro" id="IPR003798">
    <property type="entry name" value="DNA_recombination_RmuC"/>
</dbReference>
<evidence type="ECO:0000256" key="1">
    <source>
        <dbReference type="ARBA" id="ARBA00003416"/>
    </source>
</evidence>
<accession>A0A7Y5AU40</accession>
<dbReference type="Gene3D" id="1.20.1260.80">
    <property type="match status" value="1"/>
</dbReference>
<reference evidence="7 8" key="1">
    <citation type="submission" date="2020-06" db="EMBL/GenBank/DDBJ databases">
        <title>Rheinheimera sp. nov., a marine bacterium isolated from coastal.</title>
        <authorList>
            <person name="Yu Q."/>
            <person name="Qi Y."/>
            <person name="Pu J."/>
        </authorList>
    </citation>
    <scope>NUCLEOTIDE SEQUENCE [LARGE SCALE GENOMIC DNA]</scope>
    <source>
        <strain evidence="7 8">YQF-2</strain>
    </source>
</reference>
<evidence type="ECO:0000256" key="5">
    <source>
        <dbReference type="SAM" id="Coils"/>
    </source>
</evidence>
<keyword evidence="6" id="KW-0472">Membrane</keyword>
<dbReference type="PANTHER" id="PTHR30563">
    <property type="entry name" value="DNA RECOMBINATION PROTEIN RMUC"/>
    <property type="match status" value="1"/>
</dbReference>
<dbReference type="AlphaFoldDB" id="A0A7Y5AU40"/>
<keyword evidence="3 5" id="KW-0175">Coiled coil</keyword>
<organism evidence="7 8">
    <name type="scientific">Rheinheimera lutimaris</name>
    <dbReference type="NCBI Taxonomy" id="2740584"/>
    <lineage>
        <taxon>Bacteria</taxon>
        <taxon>Pseudomonadati</taxon>
        <taxon>Pseudomonadota</taxon>
        <taxon>Gammaproteobacteria</taxon>
        <taxon>Chromatiales</taxon>
        <taxon>Chromatiaceae</taxon>
        <taxon>Rheinheimera</taxon>
    </lineage>
</organism>
<dbReference type="PANTHER" id="PTHR30563:SF0">
    <property type="entry name" value="DNA RECOMBINATION PROTEIN RMUC"/>
    <property type="match status" value="1"/>
</dbReference>
<comment type="similarity">
    <text evidence="2">Belongs to the RmuC family.</text>
</comment>
<comment type="function">
    <text evidence="1">Involved in DNA recombination.</text>
</comment>
<name>A0A7Y5AU40_9GAMM</name>
<evidence type="ECO:0000256" key="6">
    <source>
        <dbReference type="SAM" id="Phobius"/>
    </source>
</evidence>
<feature type="coiled-coil region" evidence="5">
    <location>
        <begin position="50"/>
        <end position="114"/>
    </location>
</feature>
<dbReference type="GO" id="GO:0006310">
    <property type="term" value="P:DNA recombination"/>
    <property type="evidence" value="ECO:0007669"/>
    <property type="project" value="UniProtKB-KW"/>
</dbReference>
<evidence type="ECO:0000313" key="8">
    <source>
        <dbReference type="Proteomes" id="UP000523161"/>
    </source>
</evidence>
<evidence type="ECO:0000313" key="7">
    <source>
        <dbReference type="EMBL" id="NRQ44079.1"/>
    </source>
</evidence>
<sequence>MSTQHFIYLITALLALNLILLLVQLFRRAPGAGLAEQLAQHKLELVQQQGRFQQQLLEQLHNQRQQLQQQQQDNVLQVLQKITDTQQAARFELSKNLQQQAIMLAEQVKQLTQSTDLRLKDIAGQVERRLSEGFEKTNQTFTDIVKRLALIDDAQKKITELSTNVVSLQEVLADKRSRGAFGEVQLTALIRNVLPEQHFSLQHTLSNGRIADCMLFLPKPSGDIAIDAKFPLESYKKMTDPQYGTEERKQAQRQFKLDIKKHINDIADKYIIANETADGAIMFLPAEAIFAELHAYHADIVEEAYRRRVWLTSPTTLMAVLTTARSVLKDDATRRQVHLIQEHLVKLAVDFDRFRGRFDNLAKHIDQAATDVKQIHTSAHKISSRFSQIEKAEWLEDDDRASIDTQ</sequence>
<protein>
    <submittedName>
        <fullName evidence="7">DNA recombination protein RmuC</fullName>
    </submittedName>
</protein>
<feature type="transmembrane region" description="Helical" evidence="6">
    <location>
        <begin position="6"/>
        <end position="26"/>
    </location>
</feature>
<evidence type="ECO:0000256" key="4">
    <source>
        <dbReference type="ARBA" id="ARBA00023172"/>
    </source>
</evidence>
<evidence type="ECO:0000256" key="3">
    <source>
        <dbReference type="ARBA" id="ARBA00023054"/>
    </source>
</evidence>
<comment type="caution">
    <text evidence="7">The sequence shown here is derived from an EMBL/GenBank/DDBJ whole genome shotgun (WGS) entry which is preliminary data.</text>
</comment>
<gene>
    <name evidence="7" type="ORF">HRH59_16160</name>
</gene>
<evidence type="ECO:0000256" key="2">
    <source>
        <dbReference type="ARBA" id="ARBA00009840"/>
    </source>
</evidence>
<dbReference type="Proteomes" id="UP000523161">
    <property type="component" value="Unassembled WGS sequence"/>
</dbReference>
<keyword evidence="6" id="KW-0812">Transmembrane</keyword>